<keyword evidence="16" id="KW-1185">Reference proteome</keyword>
<evidence type="ECO:0000256" key="2">
    <source>
        <dbReference type="ARBA" id="ARBA00005641"/>
    </source>
</evidence>
<dbReference type="Pfam" id="PF00664">
    <property type="entry name" value="ABC_membrane"/>
    <property type="match status" value="1"/>
</dbReference>
<dbReference type="InterPro" id="IPR017871">
    <property type="entry name" value="ABC_transporter-like_CS"/>
</dbReference>
<dbReference type="Gene3D" id="1.20.1560.10">
    <property type="entry name" value="ABC transporter type 1, transmembrane domain"/>
    <property type="match status" value="2"/>
</dbReference>
<keyword evidence="4 12" id="KW-0812">Transmembrane</keyword>
<keyword evidence="5" id="KW-0547">Nucleotide-binding</keyword>
<feature type="transmembrane region" description="Helical" evidence="12">
    <location>
        <begin position="72"/>
        <end position="89"/>
    </location>
</feature>
<evidence type="ECO:0000313" key="16">
    <source>
        <dbReference type="Proteomes" id="UP001629113"/>
    </source>
</evidence>
<accession>A0ABR4PTT9</accession>
<dbReference type="PANTHER" id="PTHR24223:SF399">
    <property type="entry name" value="ABC TRANSPORTER ATNG"/>
    <property type="match status" value="1"/>
</dbReference>
<feature type="domain" description="ABC transporter" evidence="13">
    <location>
        <begin position="628"/>
        <end position="856"/>
    </location>
</feature>
<feature type="transmembrane region" description="Helical" evidence="12">
    <location>
        <begin position="32"/>
        <end position="51"/>
    </location>
</feature>
<comment type="similarity">
    <text evidence="2">Belongs to the glycosyl hydrolase 5 (cellulase A) family.</text>
</comment>
<dbReference type="InterPro" id="IPR050173">
    <property type="entry name" value="ABC_transporter_C-like"/>
</dbReference>
<keyword evidence="9 12" id="KW-0472">Membrane</keyword>
<evidence type="ECO:0000256" key="6">
    <source>
        <dbReference type="ARBA" id="ARBA00022801"/>
    </source>
</evidence>
<feature type="transmembrane region" description="Helical" evidence="12">
    <location>
        <begin position="155"/>
        <end position="174"/>
    </location>
</feature>
<feature type="transmembrane region" description="Helical" evidence="12">
    <location>
        <begin position="1043"/>
        <end position="1067"/>
    </location>
</feature>
<dbReference type="PROSITE" id="PS50929">
    <property type="entry name" value="ABC_TM1F"/>
    <property type="match status" value="2"/>
</dbReference>
<evidence type="ECO:0000256" key="8">
    <source>
        <dbReference type="ARBA" id="ARBA00022989"/>
    </source>
</evidence>
<dbReference type="PROSITE" id="PS00211">
    <property type="entry name" value="ABC_TRANSPORTER_1"/>
    <property type="match status" value="2"/>
</dbReference>
<dbReference type="InterPro" id="IPR003439">
    <property type="entry name" value="ABC_transporter-like_ATP-bd"/>
</dbReference>
<evidence type="ECO:0000256" key="12">
    <source>
        <dbReference type="SAM" id="Phobius"/>
    </source>
</evidence>
<dbReference type="InterPro" id="IPR056227">
    <property type="entry name" value="TMD0_ABC"/>
</dbReference>
<keyword evidence="7" id="KW-0067">ATP-binding</keyword>
<proteinExistence type="inferred from homology"/>
<keyword evidence="8 12" id="KW-1133">Transmembrane helix</keyword>
<comment type="subcellular location">
    <subcellularLocation>
        <location evidence="1">Membrane</location>
        <topology evidence="1">Multi-pass membrane protein</topology>
    </subcellularLocation>
</comment>
<evidence type="ECO:0000256" key="11">
    <source>
        <dbReference type="ARBA" id="ARBA00023295"/>
    </source>
</evidence>
<sequence>MNSTQSCADGSFGPAVTDCSRSFDFTLAFEESILSIVPSILLILLAPIRVVQLKAQRRRVGGRGFQIAKLSIIGLYAILQFVLLILWSVRSRQRTALSISAAVLSFLDVFLFCALSYTEHSRSLRPSALLGAYLFFSILFDAVRARTLWMMQYDIAIRGVFTASLATKVMILLLEAREKRQYLTSSDRMRSPEETSSVFNQGVFWWLNRLIREGFSKVLDMDDLYPMDEDMIAEKLGLEIRQIWTASQEGRKYRLIFALMKQFRWQMINPIIPRLFLVCFTFCQPLLLNRYLKFLQNPAEDKSTGYGLLGAYAVVYFGIAISTGFYWHRVYRWITMVRGSLVSAIYHKTTDISITALDNSAAVTLMSADIARIELGIRLTHELWANIIQVGLATWLLQRELGLACIAPLIIAALSAGGSAWIAKSAGRRQITWVDAIQRRVGITSTMLGNMKGVKMSGLTPKLSILIQNLRLAELKDMAAFRMIIIYCAVFAFIPQQISPIVTFGTFIGIESSDGRTLDTARLFTSVSLLVLLNQPLSQIFQSFPTLMSAVGCLHRIQEFLSAESRKDHRLLKPAASIAEEILRPTATRNSAARVKIPDDIELTEFKSKSSSSVPPAQSKNDLYSEVIYVRDAAFGWNKDEAPVLQDINMSIPKSSFTIVIGPVASGKTTLLKALLGETPSSKGFVHVSTLDFSFCDQTPWLLSQTVQKNILGFATFDNVWYNSVLHACALDEDVALFPLGDQTLIGSNGISLSGGQKQRLAIARAVYARREVAIFDDVFSGLDATTERHVFDRLFGPTGLLRINNTTIIVATHAVNLLPWADQIVALGKSGQIVEQGTFADLNAREGSYVHSFALRGASKRPEEVQEKNIGPYKLASHQNNALKSSVEDKARQTGDLSVYRYYFAATGRPAMIYFWVMQIVWVTVETFPSVWLKWWSSAITNNEKPSTGKYLGVYALLNVGSLFVLFLVAMHAFNTMQVRSGARLHLKTLTTVMAAPMAFFTSTDTGETINRFSQDIQLIDGELPNALFNVTTNALAAVGQAILIASATWYIAIVFPFLLMVFYLVQNYYLRTSRQLRFMDLEAKSPLYTQFLESLSGLATLRAFGWQSANHLLNNELLDASQKPVYLMYMIQRWLTIVMDFISMGLALVVVGLSLALKDSVSIGFTGVALVNIISFGETVKWVVIQWTLLETAVGAVSRTKAFESATTSENLPNEINEPQSNWPSIGHVQITDLAISYKPESGKNVVSDFNLSIRPGEKIGICGRSGSGKSSLVLALFRMIEISGGSIVIDGVDIAQLPRQEVRSRLNAIPQEPFFLYGTIRTNLDPWESQSDDKLIDALRKVELWNAIEGKGGLDTEMDVDFLSHGQRQLFCLARAILRPGRIVVLDEATSNVDRKTDNLMQRIIRQEFADHTIIVIAHRLETILDFDRIVVLHKGILKECDSPSNLLATDSSFRELYEMYENKREAGSGAALPKRDFAYGSTPVRGANIGGWLVLEPWITPSLFQQFPSGSVVDEYTLSQQPNAQSILEAHWKTWATQADFQKLADSGFNLVRIPVGYWAFEKYPGDTYIQGAAEYLEQGIQWARQAGLQVWIDLHGAPLSQNGFDNSGQRVGVPQWTSGDSVAVTKSAIRAISQKYATSEYSDVVAGIQLLNEPLMASLPGGRSATEGFYQDGFNIVRETGQTPVVFHDGFAVPNTWNGFLTGQGNAGALVDHHEYQVFSNGDVALTPEEHAAAVPGRTQGWATGQDKFLFCGEWTAAMTDCASALNGYGIGARYDGTFSKQNPDGSYQTSNYVGSCGSINFIDQWTEYNKTTTRNYIQAQIQAFETYSQGWIFWNFKTEASAEWDLFRLLDNGIWPTMS</sequence>
<dbReference type="CDD" id="cd03244">
    <property type="entry name" value="ABCC_MRP_domain2"/>
    <property type="match status" value="1"/>
</dbReference>
<dbReference type="PANTHER" id="PTHR24223">
    <property type="entry name" value="ATP-BINDING CASSETTE SUB-FAMILY C"/>
    <property type="match status" value="1"/>
</dbReference>
<dbReference type="PROSITE" id="PS50893">
    <property type="entry name" value="ABC_TRANSPORTER_2"/>
    <property type="match status" value="2"/>
</dbReference>
<evidence type="ECO:0000256" key="9">
    <source>
        <dbReference type="ARBA" id="ARBA00023136"/>
    </source>
</evidence>
<keyword evidence="10" id="KW-0325">Glycoprotein</keyword>
<evidence type="ECO:0000256" key="7">
    <source>
        <dbReference type="ARBA" id="ARBA00022840"/>
    </source>
</evidence>
<feature type="transmembrane region" description="Helical" evidence="12">
    <location>
        <begin position="912"/>
        <end position="933"/>
    </location>
</feature>
<protein>
    <submittedName>
        <fullName evidence="15">Uncharacterized protein</fullName>
    </submittedName>
</protein>
<feature type="domain" description="ABC transporter" evidence="13">
    <location>
        <begin position="1231"/>
        <end position="1463"/>
    </location>
</feature>
<feature type="transmembrane region" description="Helical" evidence="12">
    <location>
        <begin position="129"/>
        <end position="149"/>
    </location>
</feature>
<feature type="domain" description="ABC transmembrane type-1" evidence="14">
    <location>
        <begin position="275"/>
        <end position="549"/>
    </location>
</feature>
<feature type="transmembrane region" description="Helical" evidence="12">
    <location>
        <begin position="401"/>
        <end position="423"/>
    </location>
</feature>
<name>A0ABR4PTT9_9HELO</name>
<organism evidence="15 16">
    <name type="scientific">Phlyctema vagabunda</name>
    <dbReference type="NCBI Taxonomy" id="108571"/>
    <lineage>
        <taxon>Eukaryota</taxon>
        <taxon>Fungi</taxon>
        <taxon>Dikarya</taxon>
        <taxon>Ascomycota</taxon>
        <taxon>Pezizomycotina</taxon>
        <taxon>Leotiomycetes</taxon>
        <taxon>Helotiales</taxon>
        <taxon>Dermateaceae</taxon>
        <taxon>Phlyctema</taxon>
    </lineage>
</organism>
<feature type="transmembrane region" description="Helical" evidence="12">
    <location>
        <begin position="308"/>
        <end position="328"/>
    </location>
</feature>
<dbReference type="Pfam" id="PF00005">
    <property type="entry name" value="ABC_tran"/>
    <property type="match status" value="2"/>
</dbReference>
<evidence type="ECO:0000256" key="1">
    <source>
        <dbReference type="ARBA" id="ARBA00004141"/>
    </source>
</evidence>
<comment type="caution">
    <text evidence="15">The sequence shown here is derived from an EMBL/GenBank/DDBJ whole genome shotgun (WGS) entry which is preliminary data.</text>
</comment>
<dbReference type="SUPFAM" id="SSF90123">
    <property type="entry name" value="ABC transporter transmembrane region"/>
    <property type="match status" value="2"/>
</dbReference>
<feature type="transmembrane region" description="Helical" evidence="12">
    <location>
        <begin position="95"/>
        <end position="117"/>
    </location>
</feature>
<dbReference type="InterPro" id="IPR036640">
    <property type="entry name" value="ABC1_TM_sf"/>
</dbReference>
<feature type="transmembrane region" description="Helical" evidence="12">
    <location>
        <begin position="953"/>
        <end position="974"/>
    </location>
</feature>
<dbReference type="EMBL" id="JBFCZG010000001">
    <property type="protein sequence ID" value="KAL3426779.1"/>
    <property type="molecule type" value="Genomic_DNA"/>
</dbReference>
<dbReference type="InterPro" id="IPR044746">
    <property type="entry name" value="ABCC_6TM_D1"/>
</dbReference>
<dbReference type="Proteomes" id="UP001629113">
    <property type="component" value="Unassembled WGS sequence"/>
</dbReference>
<evidence type="ECO:0000256" key="3">
    <source>
        <dbReference type="ARBA" id="ARBA00022448"/>
    </source>
</evidence>
<evidence type="ECO:0000313" key="15">
    <source>
        <dbReference type="EMBL" id="KAL3426779.1"/>
    </source>
</evidence>
<dbReference type="Pfam" id="PF24357">
    <property type="entry name" value="TMD0_ABC"/>
    <property type="match status" value="1"/>
</dbReference>
<dbReference type="SMART" id="SM00382">
    <property type="entry name" value="AAA"/>
    <property type="match status" value="2"/>
</dbReference>
<evidence type="ECO:0000256" key="10">
    <source>
        <dbReference type="ARBA" id="ARBA00023180"/>
    </source>
</evidence>
<dbReference type="CDD" id="cd03250">
    <property type="entry name" value="ABCC_MRP_domain1"/>
    <property type="match status" value="1"/>
</dbReference>
<evidence type="ECO:0000259" key="13">
    <source>
        <dbReference type="PROSITE" id="PS50893"/>
    </source>
</evidence>
<dbReference type="InterPro" id="IPR003593">
    <property type="entry name" value="AAA+_ATPase"/>
</dbReference>
<dbReference type="InterPro" id="IPR011527">
    <property type="entry name" value="ABC1_TM_dom"/>
</dbReference>
<dbReference type="InterPro" id="IPR027417">
    <property type="entry name" value="P-loop_NTPase"/>
</dbReference>
<dbReference type="InterPro" id="IPR017853">
    <property type="entry name" value="GH"/>
</dbReference>
<dbReference type="SUPFAM" id="SSF52540">
    <property type="entry name" value="P-loop containing nucleoside triphosphate hydrolases"/>
    <property type="match status" value="2"/>
</dbReference>
<evidence type="ECO:0000256" key="5">
    <source>
        <dbReference type="ARBA" id="ARBA00022741"/>
    </source>
</evidence>
<keyword evidence="6" id="KW-0378">Hydrolase</keyword>
<evidence type="ECO:0000259" key="14">
    <source>
        <dbReference type="PROSITE" id="PS50929"/>
    </source>
</evidence>
<gene>
    <name evidence="15" type="ORF">PVAG01_00288</name>
</gene>
<keyword evidence="11" id="KW-0326">Glycosidase</keyword>
<reference evidence="15 16" key="1">
    <citation type="submission" date="2024-06" db="EMBL/GenBank/DDBJ databases">
        <title>Complete genome of Phlyctema vagabunda strain 19-DSS-EL-015.</title>
        <authorList>
            <person name="Fiorenzani C."/>
        </authorList>
    </citation>
    <scope>NUCLEOTIDE SEQUENCE [LARGE SCALE GENOMIC DNA]</scope>
    <source>
        <strain evidence="15 16">19-DSS-EL-015</strain>
    </source>
</reference>
<dbReference type="SUPFAM" id="SSF51445">
    <property type="entry name" value="(Trans)glycosidases"/>
    <property type="match status" value="1"/>
</dbReference>
<feature type="transmembrane region" description="Helical" evidence="12">
    <location>
        <begin position="1136"/>
        <end position="1159"/>
    </location>
</feature>
<feature type="domain" description="ABC transmembrane type-1" evidence="14">
    <location>
        <begin position="918"/>
        <end position="1194"/>
    </location>
</feature>
<keyword evidence="3" id="KW-0813">Transport</keyword>
<dbReference type="Pfam" id="PF00150">
    <property type="entry name" value="Cellulase"/>
    <property type="match status" value="1"/>
</dbReference>
<dbReference type="CDD" id="cd18580">
    <property type="entry name" value="ABC_6TM_ABCC_D2"/>
    <property type="match status" value="1"/>
</dbReference>
<evidence type="ECO:0000256" key="4">
    <source>
        <dbReference type="ARBA" id="ARBA00022692"/>
    </source>
</evidence>
<dbReference type="CDD" id="cd18579">
    <property type="entry name" value="ABC_6TM_ABCC_D1"/>
    <property type="match status" value="1"/>
</dbReference>
<dbReference type="InterPro" id="IPR001547">
    <property type="entry name" value="Glyco_hydro_5"/>
</dbReference>
<dbReference type="Gene3D" id="3.20.20.80">
    <property type="entry name" value="Glycosidases"/>
    <property type="match status" value="1"/>
</dbReference>
<feature type="transmembrane region" description="Helical" evidence="12">
    <location>
        <begin position="271"/>
        <end position="288"/>
    </location>
</feature>
<dbReference type="Gene3D" id="3.40.50.300">
    <property type="entry name" value="P-loop containing nucleotide triphosphate hydrolases"/>
    <property type="match status" value="2"/>
</dbReference>
<dbReference type="InterPro" id="IPR044726">
    <property type="entry name" value="ABCC_6TM_D2"/>
</dbReference>